<keyword evidence="9" id="KW-0492">Microsome</keyword>
<dbReference type="PRINTS" id="PR00463">
    <property type="entry name" value="EP450I"/>
</dbReference>
<dbReference type="Gene3D" id="1.10.630.10">
    <property type="entry name" value="Cytochrome P450"/>
    <property type="match status" value="1"/>
</dbReference>
<dbReference type="SUPFAM" id="SSF48264">
    <property type="entry name" value="Cytochrome P450"/>
    <property type="match status" value="1"/>
</dbReference>
<evidence type="ECO:0008006" key="18">
    <source>
        <dbReference type="Google" id="ProtNLM"/>
    </source>
</evidence>
<dbReference type="GO" id="GO:0005506">
    <property type="term" value="F:iron ion binding"/>
    <property type="evidence" value="ECO:0007669"/>
    <property type="project" value="InterPro"/>
</dbReference>
<evidence type="ECO:0000256" key="13">
    <source>
        <dbReference type="ARBA" id="ARBA00023136"/>
    </source>
</evidence>
<dbReference type="InterPro" id="IPR002401">
    <property type="entry name" value="Cyt_P450_E_grp-I"/>
</dbReference>
<dbReference type="GO" id="GO:0016705">
    <property type="term" value="F:oxidoreductase activity, acting on paired donors, with incorporation or reduction of molecular oxygen"/>
    <property type="evidence" value="ECO:0007669"/>
    <property type="project" value="InterPro"/>
</dbReference>
<name>A0A9P0FKN8_BRAAE</name>
<gene>
    <name evidence="16" type="ORF">MELIAE_LOCUS9311</name>
</gene>
<keyword evidence="10 15" id="KW-0560">Oxidoreductase</keyword>
<evidence type="ECO:0000256" key="10">
    <source>
        <dbReference type="ARBA" id="ARBA00023002"/>
    </source>
</evidence>
<protein>
    <recommendedName>
        <fullName evidence="18">Cytochrome P450</fullName>
    </recommendedName>
</protein>
<dbReference type="PANTHER" id="PTHR24291">
    <property type="entry name" value="CYTOCHROME P450 FAMILY 4"/>
    <property type="match status" value="1"/>
</dbReference>
<organism evidence="16 17">
    <name type="scientific">Brassicogethes aeneus</name>
    <name type="common">Rape pollen beetle</name>
    <name type="synonym">Meligethes aeneus</name>
    <dbReference type="NCBI Taxonomy" id="1431903"/>
    <lineage>
        <taxon>Eukaryota</taxon>
        <taxon>Metazoa</taxon>
        <taxon>Ecdysozoa</taxon>
        <taxon>Arthropoda</taxon>
        <taxon>Hexapoda</taxon>
        <taxon>Insecta</taxon>
        <taxon>Pterygota</taxon>
        <taxon>Neoptera</taxon>
        <taxon>Endopterygota</taxon>
        <taxon>Coleoptera</taxon>
        <taxon>Polyphaga</taxon>
        <taxon>Cucujiformia</taxon>
        <taxon>Nitidulidae</taxon>
        <taxon>Meligethinae</taxon>
        <taxon>Brassicogethes</taxon>
    </lineage>
</organism>
<feature type="binding site" description="axial binding residue" evidence="14">
    <location>
        <position position="450"/>
    </location>
    <ligand>
        <name>heme</name>
        <dbReference type="ChEBI" id="CHEBI:30413"/>
    </ligand>
    <ligandPart>
        <name>Fe</name>
        <dbReference type="ChEBI" id="CHEBI:18248"/>
    </ligandPart>
</feature>
<dbReference type="Proteomes" id="UP001154078">
    <property type="component" value="Chromosome 6"/>
</dbReference>
<evidence type="ECO:0000256" key="12">
    <source>
        <dbReference type="ARBA" id="ARBA00023033"/>
    </source>
</evidence>
<dbReference type="Pfam" id="PF00067">
    <property type="entry name" value="p450"/>
    <property type="match status" value="1"/>
</dbReference>
<keyword evidence="17" id="KW-1185">Reference proteome</keyword>
<evidence type="ECO:0000256" key="4">
    <source>
        <dbReference type="ARBA" id="ARBA00004406"/>
    </source>
</evidence>
<keyword evidence="12 15" id="KW-0503">Monooxygenase</keyword>
<evidence type="ECO:0000313" key="17">
    <source>
        <dbReference type="Proteomes" id="UP001154078"/>
    </source>
</evidence>
<comment type="subcellular location">
    <subcellularLocation>
        <location evidence="4">Endoplasmic reticulum membrane</location>
        <topology evidence="4">Peripheral membrane protein</topology>
    </subcellularLocation>
    <subcellularLocation>
        <location evidence="3">Microsome membrane</location>
        <topology evidence="3">Peripheral membrane protein</topology>
    </subcellularLocation>
</comment>
<dbReference type="PRINTS" id="PR00385">
    <property type="entry name" value="P450"/>
</dbReference>
<evidence type="ECO:0000256" key="15">
    <source>
        <dbReference type="RuleBase" id="RU000461"/>
    </source>
</evidence>
<dbReference type="InterPro" id="IPR001128">
    <property type="entry name" value="Cyt_P450"/>
</dbReference>
<dbReference type="InterPro" id="IPR017972">
    <property type="entry name" value="Cyt_P450_CS"/>
</dbReference>
<evidence type="ECO:0000256" key="5">
    <source>
        <dbReference type="ARBA" id="ARBA00010617"/>
    </source>
</evidence>
<dbReference type="InterPro" id="IPR036396">
    <property type="entry name" value="Cyt_P450_sf"/>
</dbReference>
<comment type="function">
    <text evidence="2">May be involved in the metabolism of insect hormones and in the breakdown of synthetic insecticides.</text>
</comment>
<evidence type="ECO:0000256" key="9">
    <source>
        <dbReference type="ARBA" id="ARBA00022848"/>
    </source>
</evidence>
<evidence type="ECO:0000256" key="1">
    <source>
        <dbReference type="ARBA" id="ARBA00001971"/>
    </source>
</evidence>
<comment type="similarity">
    <text evidence="5 15">Belongs to the cytochrome P450 family.</text>
</comment>
<evidence type="ECO:0000256" key="8">
    <source>
        <dbReference type="ARBA" id="ARBA00022824"/>
    </source>
</evidence>
<keyword evidence="7 14" id="KW-0479">Metal-binding</keyword>
<evidence type="ECO:0000256" key="3">
    <source>
        <dbReference type="ARBA" id="ARBA00004174"/>
    </source>
</evidence>
<dbReference type="CDD" id="cd20628">
    <property type="entry name" value="CYP4"/>
    <property type="match status" value="1"/>
</dbReference>
<evidence type="ECO:0000256" key="11">
    <source>
        <dbReference type="ARBA" id="ARBA00023004"/>
    </source>
</evidence>
<accession>A0A9P0FKN8</accession>
<keyword evidence="13" id="KW-0472">Membrane</keyword>
<evidence type="ECO:0000256" key="6">
    <source>
        <dbReference type="ARBA" id="ARBA00022617"/>
    </source>
</evidence>
<dbReference type="EMBL" id="OV121137">
    <property type="protein sequence ID" value="CAH0559166.1"/>
    <property type="molecule type" value="Genomic_DNA"/>
</dbReference>
<dbReference type="PROSITE" id="PS00086">
    <property type="entry name" value="CYTOCHROME_P450"/>
    <property type="match status" value="1"/>
</dbReference>
<evidence type="ECO:0000313" key="16">
    <source>
        <dbReference type="EMBL" id="CAH0559166.1"/>
    </source>
</evidence>
<dbReference type="GO" id="GO:0020037">
    <property type="term" value="F:heme binding"/>
    <property type="evidence" value="ECO:0007669"/>
    <property type="project" value="InterPro"/>
</dbReference>
<evidence type="ECO:0000256" key="2">
    <source>
        <dbReference type="ARBA" id="ARBA00003690"/>
    </source>
</evidence>
<keyword evidence="11 14" id="KW-0408">Iron</keyword>
<evidence type="ECO:0000256" key="14">
    <source>
        <dbReference type="PIRSR" id="PIRSR602401-1"/>
    </source>
</evidence>
<evidence type="ECO:0000256" key="7">
    <source>
        <dbReference type="ARBA" id="ARBA00022723"/>
    </source>
</evidence>
<dbReference type="AlphaFoldDB" id="A0A9P0FKN8"/>
<dbReference type="PANTHER" id="PTHR24291:SF189">
    <property type="entry name" value="CYTOCHROME P450 4C3-RELATED"/>
    <property type="match status" value="1"/>
</dbReference>
<dbReference type="GO" id="GO:0004497">
    <property type="term" value="F:monooxygenase activity"/>
    <property type="evidence" value="ECO:0007669"/>
    <property type="project" value="UniProtKB-KW"/>
</dbReference>
<dbReference type="InterPro" id="IPR050196">
    <property type="entry name" value="Cytochrome_P450_Monoox"/>
</dbReference>
<proteinExistence type="inferred from homology"/>
<keyword evidence="6 14" id="KW-0349">Heme</keyword>
<keyword evidence="8" id="KW-0256">Endoplasmic reticulum</keyword>
<reference evidence="16" key="1">
    <citation type="submission" date="2021-12" db="EMBL/GenBank/DDBJ databases">
        <authorList>
            <person name="King R."/>
        </authorList>
    </citation>
    <scope>NUCLEOTIDE SEQUENCE</scope>
</reference>
<comment type="cofactor">
    <cofactor evidence="1 14">
        <name>heme</name>
        <dbReference type="ChEBI" id="CHEBI:30413"/>
    </cofactor>
</comment>
<sequence>MSYLIVLALVSCLTAIFYLSSWFYNHVRVRLYCKKVPGPKGYNYPVGHFFEFMHTDERLFMQLRKWALDYYPIYRLQPGPGLAINLIGPDDIEQIVSTTQHSTKSDIYRILSRWLGTGLLTATGLKWQQRRKILTPAFHFSILQKFIHVFNDETDNLVQNYLKLCENKQELSIDVVSSITQFTLYTINETSMGTKLTVQNKEDEDYKTTIYSLGTLLIARLFKPWLWRDWFYYYCTIDGYQEKKLLQKLHNFTNKVIQNKSKNFVPFKVEDDNSYSKRKNMALLDILLNEKFTNGSIDDEGIREEVDTFMFEGHDTTSMGISLGLMVLANHPDAQDLIYEEMKQILGDTSRPNYDQLMKLKYMERCIKEIQRLYPSVPFISRVLSEDVVTKSGYMLPKETIVNIHIFDLHRHPDHYEDPDVFNPDRFLPENTKHRHPFAFLPFSAGPRNCIGQRFAILEYKAVLCGILKHFKLEAIDTPASVIFIPDVVLRPKHGVRVKFVKRV</sequence>
<dbReference type="OrthoDB" id="1470350at2759"/>
<dbReference type="GO" id="GO:0005789">
    <property type="term" value="C:endoplasmic reticulum membrane"/>
    <property type="evidence" value="ECO:0007669"/>
    <property type="project" value="UniProtKB-SubCell"/>
</dbReference>